<dbReference type="GO" id="GO:0005829">
    <property type="term" value="C:cytosol"/>
    <property type="evidence" value="ECO:0007669"/>
    <property type="project" value="TreeGrafter"/>
</dbReference>
<dbReference type="InterPro" id="IPR011605">
    <property type="entry name" value="NusB_fam"/>
</dbReference>
<evidence type="ECO:0000259" key="6">
    <source>
        <dbReference type="Pfam" id="PF01029"/>
    </source>
</evidence>
<sequence length="118" mass="13288">MKSKNDPRHQQRIKSIQALFAWGITGNLDDDTISPVIGEISKIDDLIKTAAPKWPIEQINKVELAILRYAIWELKNQPQTPPKVIIDEAIEISKEFCDTNSSAFVNAVLGNIYKKQNG</sequence>
<gene>
    <name evidence="7" type="ORF">US68_C0006G0032</name>
</gene>
<dbReference type="Gene3D" id="1.10.940.10">
    <property type="entry name" value="NusB-like"/>
    <property type="match status" value="1"/>
</dbReference>
<dbReference type="EMBL" id="LBTX01000006">
    <property type="protein sequence ID" value="KKQ50352.1"/>
    <property type="molecule type" value="Genomic_DNA"/>
</dbReference>
<evidence type="ECO:0000313" key="7">
    <source>
        <dbReference type="EMBL" id="KKQ50352.1"/>
    </source>
</evidence>
<accession>A0A0G0I728</accession>
<keyword evidence="4" id="KW-0805">Transcription regulation</keyword>
<evidence type="ECO:0000256" key="4">
    <source>
        <dbReference type="ARBA" id="ARBA00023015"/>
    </source>
</evidence>
<dbReference type="AlphaFoldDB" id="A0A0G0I728"/>
<reference evidence="7 8" key="1">
    <citation type="journal article" date="2015" name="Nature">
        <title>rRNA introns, odd ribosomes, and small enigmatic genomes across a large radiation of phyla.</title>
        <authorList>
            <person name="Brown C.T."/>
            <person name="Hug L.A."/>
            <person name="Thomas B.C."/>
            <person name="Sharon I."/>
            <person name="Castelle C.J."/>
            <person name="Singh A."/>
            <person name="Wilkins M.J."/>
            <person name="Williams K.H."/>
            <person name="Banfield J.F."/>
        </authorList>
    </citation>
    <scope>NUCLEOTIDE SEQUENCE [LARGE SCALE GENOMIC DNA]</scope>
</reference>
<evidence type="ECO:0000256" key="1">
    <source>
        <dbReference type="ARBA" id="ARBA00005952"/>
    </source>
</evidence>
<dbReference type="GO" id="GO:0003723">
    <property type="term" value="F:RNA binding"/>
    <property type="evidence" value="ECO:0007669"/>
    <property type="project" value="UniProtKB-KW"/>
</dbReference>
<dbReference type="GO" id="GO:0006353">
    <property type="term" value="P:DNA-templated transcription termination"/>
    <property type="evidence" value="ECO:0007669"/>
    <property type="project" value="InterPro"/>
</dbReference>
<feature type="domain" description="NusB/RsmB/TIM44" evidence="6">
    <location>
        <begin position="36"/>
        <end position="114"/>
    </location>
</feature>
<dbReference type="PANTHER" id="PTHR11078">
    <property type="entry name" value="N UTILIZATION SUBSTANCE PROTEIN B-RELATED"/>
    <property type="match status" value="1"/>
</dbReference>
<evidence type="ECO:0000256" key="5">
    <source>
        <dbReference type="ARBA" id="ARBA00023163"/>
    </source>
</evidence>
<dbReference type="Pfam" id="PF01029">
    <property type="entry name" value="NusB"/>
    <property type="match status" value="1"/>
</dbReference>
<organism evidence="7 8">
    <name type="scientific">Candidatus Shapirobacteria bacterium GW2011_GWE1_38_10</name>
    <dbReference type="NCBI Taxonomy" id="1618488"/>
    <lineage>
        <taxon>Bacteria</taxon>
        <taxon>Candidatus Shapironibacteriota</taxon>
    </lineage>
</organism>
<proteinExistence type="inferred from homology"/>
<evidence type="ECO:0000256" key="2">
    <source>
        <dbReference type="ARBA" id="ARBA00022814"/>
    </source>
</evidence>
<dbReference type="Proteomes" id="UP000034231">
    <property type="component" value="Unassembled WGS sequence"/>
</dbReference>
<name>A0A0G0I728_9BACT</name>
<keyword evidence="2" id="KW-0889">Transcription antitermination</keyword>
<evidence type="ECO:0000313" key="8">
    <source>
        <dbReference type="Proteomes" id="UP000034231"/>
    </source>
</evidence>
<evidence type="ECO:0000256" key="3">
    <source>
        <dbReference type="ARBA" id="ARBA00022884"/>
    </source>
</evidence>
<comment type="similarity">
    <text evidence="1">Belongs to the NusB family.</text>
</comment>
<dbReference type="PANTHER" id="PTHR11078:SF3">
    <property type="entry name" value="ANTITERMINATION NUSB DOMAIN-CONTAINING PROTEIN"/>
    <property type="match status" value="1"/>
</dbReference>
<comment type="caution">
    <text evidence="7">The sequence shown here is derived from an EMBL/GenBank/DDBJ whole genome shotgun (WGS) entry which is preliminary data.</text>
</comment>
<dbReference type="SUPFAM" id="SSF48013">
    <property type="entry name" value="NusB-like"/>
    <property type="match status" value="1"/>
</dbReference>
<protein>
    <submittedName>
        <fullName evidence="7">N utilization substance protein B-like protein</fullName>
    </submittedName>
</protein>
<dbReference type="GO" id="GO:0031564">
    <property type="term" value="P:transcription antitermination"/>
    <property type="evidence" value="ECO:0007669"/>
    <property type="project" value="UniProtKB-KW"/>
</dbReference>
<keyword evidence="3" id="KW-0694">RNA-binding</keyword>
<dbReference type="InterPro" id="IPR035926">
    <property type="entry name" value="NusB-like_sf"/>
</dbReference>
<dbReference type="InterPro" id="IPR006027">
    <property type="entry name" value="NusB_RsmB_TIM44"/>
</dbReference>
<keyword evidence="5" id="KW-0804">Transcription</keyword>
<dbReference type="NCBIfam" id="TIGR01951">
    <property type="entry name" value="nusB"/>
    <property type="match status" value="1"/>
</dbReference>